<dbReference type="EC" id="6.2.1.45" evidence="1"/>
<keyword evidence="1" id="KW-0436">Ligase</keyword>
<gene>
    <name evidence="1" type="primary">UBA2</name>
    <name evidence="1" type="ORF">IWW38_001550</name>
</gene>
<proteinExistence type="predicted"/>
<dbReference type="EMBL" id="JANBVB010000085">
    <property type="protein sequence ID" value="KAJ2897963.1"/>
    <property type="molecule type" value="Genomic_DNA"/>
</dbReference>
<keyword evidence="2" id="KW-1185">Reference proteome</keyword>
<accession>A0ACC1M6R6</accession>
<sequence>MRTTEQLTKIFGPEAASRVSNARLLVVGAGGIGCELLKDLSMAGFQHIEAVDLDTIDLSNLNRQFLFQRRHIKRAKAEVAIQAISDFNPGMDVKARQANIKESAVFDVDWFAQFDLVLNALDNLDARRHVNTMCLAAHVPLIESGTAGYLGQVTVIVGGVTECFECHPKPVERKTYPICTIRSTPSAPIHCIVWAKNYLFAQLFGESGESEDMSSAEAEEENMEELKQLQEESKALAKLADAMGSPDFARVVFEKVFADDIARLLSMTEMWQHRQLPTPLSYDELEAEIRPDFDPKSPGTHSALSLADSFALFKYTADQLAQRLLKETSAPETRGSLVFDKDDEDALNFVAATASLRSHVFGIEQTSIFETKAMAGNIIPAIATTNAVVAGMMVTQAVMVVSEQLPKCHTAYVSYNSKRSRSVLSEPLAKPNLLCAVCRRRYLTLRVADLGRTTLGDVVDYLHMLAETENNLFLGEDISVVEGSRILYDLDFEDNMAKTLEELDLGRGKMITIAREDLNYSDDELEMLPVAATVPVVLSIAGPRAQDGEQALDIDIEGFGSIPEFAPLPPRSVDAAPGGDDAEEDHLVFVEDDVAVVVGDSDDEVEEIGHTEHVDALSDDLSKRRLSDICDANCVKRRAVETGSGSADGGSEDVC</sequence>
<comment type="caution">
    <text evidence="1">The sequence shown here is derived from an EMBL/GenBank/DDBJ whole genome shotgun (WGS) entry which is preliminary data.</text>
</comment>
<evidence type="ECO:0000313" key="2">
    <source>
        <dbReference type="Proteomes" id="UP001139981"/>
    </source>
</evidence>
<name>A0ACC1M6R6_9FUNG</name>
<reference evidence="1" key="1">
    <citation type="submission" date="2022-07" db="EMBL/GenBank/DDBJ databases">
        <title>Phylogenomic reconstructions and comparative analyses of Kickxellomycotina fungi.</title>
        <authorList>
            <person name="Reynolds N.K."/>
            <person name="Stajich J.E."/>
            <person name="Barry K."/>
            <person name="Grigoriev I.V."/>
            <person name="Crous P."/>
            <person name="Smith M.E."/>
        </authorList>
    </citation>
    <scope>NUCLEOTIDE SEQUENCE</scope>
    <source>
        <strain evidence="1">CBS 190363</strain>
    </source>
</reference>
<evidence type="ECO:0000313" key="1">
    <source>
        <dbReference type="EMBL" id="KAJ2897963.1"/>
    </source>
</evidence>
<protein>
    <submittedName>
        <fullName evidence="1">E1 ubiquitin-activating protein uba2</fullName>
        <ecNumber evidence="1">6.2.1.45</ecNumber>
    </submittedName>
</protein>
<dbReference type="Proteomes" id="UP001139981">
    <property type="component" value="Unassembled WGS sequence"/>
</dbReference>
<organism evidence="1 2">
    <name type="scientific">Coemansia aciculifera</name>
    <dbReference type="NCBI Taxonomy" id="417176"/>
    <lineage>
        <taxon>Eukaryota</taxon>
        <taxon>Fungi</taxon>
        <taxon>Fungi incertae sedis</taxon>
        <taxon>Zoopagomycota</taxon>
        <taxon>Kickxellomycotina</taxon>
        <taxon>Kickxellomycetes</taxon>
        <taxon>Kickxellales</taxon>
        <taxon>Kickxellaceae</taxon>
        <taxon>Coemansia</taxon>
    </lineage>
</organism>